<sequence>MNSHDKKALKEACEQLHGIVTVHYNNTPSYVDKADRKHYHLTVANEDHVTSFVKILRCLPDIVRDQEQIPHIIQDLLGVIAHQEVRIANLEQRIEEIAHAKVAVSAQQNINDVVHKLALEGCDITKPEVSIKITAASSATGFATSKANYAQSNAGSRNFSAASEITGIVKGLTSLNLSTENSKEFNSNISEVLEGARANYSATNYEGELTFKFESITGSPMAKAKAKQLLNRGASAKTKTNSDT</sequence>
<keyword evidence="1" id="KW-0175">Coiled coil</keyword>
<evidence type="ECO:0000256" key="1">
    <source>
        <dbReference type="SAM" id="Coils"/>
    </source>
</evidence>
<dbReference type="RefSeq" id="WP_163136172.1">
    <property type="nucleotide sequence ID" value="NZ_JAAILA010000009.1"/>
</dbReference>
<accession>A0ABX0D4J3</accession>
<proteinExistence type="predicted"/>
<evidence type="ECO:0000313" key="3">
    <source>
        <dbReference type="Proteomes" id="UP000472827"/>
    </source>
</evidence>
<organism evidence="2 3">
    <name type="scientific">Aeromonas rivipollensis</name>
    <dbReference type="NCBI Taxonomy" id="948519"/>
    <lineage>
        <taxon>Bacteria</taxon>
        <taxon>Pseudomonadati</taxon>
        <taxon>Pseudomonadota</taxon>
        <taxon>Gammaproteobacteria</taxon>
        <taxon>Aeromonadales</taxon>
        <taxon>Aeromonadaceae</taxon>
        <taxon>Aeromonas</taxon>
    </lineage>
</organism>
<dbReference type="EMBL" id="JAAILA010000009">
    <property type="protein sequence ID" value="NEX88330.1"/>
    <property type="molecule type" value="Genomic_DNA"/>
</dbReference>
<gene>
    <name evidence="2" type="ORF">G4923_06335</name>
</gene>
<keyword evidence="3" id="KW-1185">Reference proteome</keyword>
<evidence type="ECO:0000313" key="2">
    <source>
        <dbReference type="EMBL" id="NEX88330.1"/>
    </source>
</evidence>
<reference evidence="2 3" key="1">
    <citation type="submission" date="2020-02" db="EMBL/GenBank/DDBJ databases">
        <title>Genome sequencing of Aeromonas rivipollensis.</title>
        <authorList>
            <person name="Fono-Tamo Ubani E.K."/>
            <person name="Lekota K.E."/>
        </authorList>
    </citation>
    <scope>NUCLEOTIDE SEQUENCE [LARGE SCALE GENOMIC DNA]</scope>
    <source>
        <strain evidence="2 3">G78</strain>
    </source>
</reference>
<comment type="caution">
    <text evidence="2">The sequence shown here is derived from an EMBL/GenBank/DDBJ whole genome shotgun (WGS) entry which is preliminary data.</text>
</comment>
<dbReference type="Proteomes" id="UP000472827">
    <property type="component" value="Unassembled WGS sequence"/>
</dbReference>
<feature type="coiled-coil region" evidence="1">
    <location>
        <begin position="73"/>
        <end position="107"/>
    </location>
</feature>
<protein>
    <submittedName>
        <fullName evidence="2">Uncharacterized protein</fullName>
    </submittedName>
</protein>
<name>A0ABX0D4J3_9GAMM</name>